<dbReference type="RefSeq" id="WP_119321608.1">
    <property type="nucleotide sequence ID" value="NZ_AP025739.1"/>
</dbReference>
<keyword evidence="3" id="KW-0812">Transmembrane</keyword>
<dbReference type="GO" id="GO:0016020">
    <property type="term" value="C:membrane"/>
    <property type="evidence" value="ECO:0007669"/>
    <property type="project" value="UniProtKB-SubCell"/>
</dbReference>
<dbReference type="Proteomes" id="UP000287394">
    <property type="component" value="Chromosome"/>
</dbReference>
<evidence type="ECO:0000256" key="3">
    <source>
        <dbReference type="ARBA" id="ARBA00022692"/>
    </source>
</evidence>
<organism evidence="10 11">
    <name type="scientific">Capsulimonas corticalis</name>
    <dbReference type="NCBI Taxonomy" id="2219043"/>
    <lineage>
        <taxon>Bacteria</taxon>
        <taxon>Bacillati</taxon>
        <taxon>Armatimonadota</taxon>
        <taxon>Armatimonadia</taxon>
        <taxon>Capsulimonadales</taxon>
        <taxon>Capsulimonadaceae</taxon>
        <taxon>Capsulimonas</taxon>
    </lineage>
</organism>
<dbReference type="InterPro" id="IPR038354">
    <property type="entry name" value="VKOR_sf"/>
</dbReference>
<keyword evidence="9" id="KW-0676">Redox-active center</keyword>
<dbReference type="EMBL" id="AP025739">
    <property type="protein sequence ID" value="BDI34057.1"/>
    <property type="molecule type" value="Genomic_DNA"/>
</dbReference>
<keyword evidence="8" id="KW-1015">Disulfide bond</keyword>
<dbReference type="GO" id="GO:0048038">
    <property type="term" value="F:quinone binding"/>
    <property type="evidence" value="ECO:0007669"/>
    <property type="project" value="UniProtKB-KW"/>
</dbReference>
<keyword evidence="11" id="KW-1185">Reference proteome</keyword>
<evidence type="ECO:0000313" key="10">
    <source>
        <dbReference type="EMBL" id="BDI34057.1"/>
    </source>
</evidence>
<sequence length="170" mass="18089">MSPEELGRALREDDGPFLKNRRWIVTLSLFNVAVMGIISLFQMGILKHVPEIPLPGEDGDKINGSPQAYELLQTPDAVLAVGSYAATAGLAAMGPPDRAKALPLAAFFMGVKAIADAAFAIKLLIDQPVKYSAYCALCVTGALGTLAAAPLAWPEARAAWDHIRESKSNE</sequence>
<dbReference type="KEGG" id="ccot:CCAX7_61080"/>
<protein>
    <submittedName>
        <fullName evidence="10">Uncharacterized protein</fullName>
    </submittedName>
</protein>
<comment type="subcellular location">
    <subcellularLocation>
        <location evidence="1">Membrane</location>
        <topology evidence="1">Multi-pass membrane protein</topology>
    </subcellularLocation>
</comment>
<comment type="similarity">
    <text evidence="2">Belongs to the VKOR family.</text>
</comment>
<proteinExistence type="inferred from homology"/>
<dbReference type="OrthoDB" id="853192at2"/>
<dbReference type="InterPro" id="IPR012932">
    <property type="entry name" value="VKOR"/>
</dbReference>
<keyword evidence="4" id="KW-0874">Quinone</keyword>
<dbReference type="AlphaFoldDB" id="A0A402CW61"/>
<evidence type="ECO:0000256" key="9">
    <source>
        <dbReference type="ARBA" id="ARBA00023284"/>
    </source>
</evidence>
<dbReference type="Pfam" id="PF07884">
    <property type="entry name" value="VKOR"/>
    <property type="match status" value="1"/>
</dbReference>
<accession>A0A402CW61</accession>
<keyword evidence="5" id="KW-1133">Transmembrane helix</keyword>
<evidence type="ECO:0000256" key="2">
    <source>
        <dbReference type="ARBA" id="ARBA00006214"/>
    </source>
</evidence>
<evidence type="ECO:0000256" key="8">
    <source>
        <dbReference type="ARBA" id="ARBA00023157"/>
    </source>
</evidence>
<dbReference type="GO" id="GO:0016491">
    <property type="term" value="F:oxidoreductase activity"/>
    <property type="evidence" value="ECO:0007669"/>
    <property type="project" value="UniProtKB-KW"/>
</dbReference>
<gene>
    <name evidence="10" type="ORF">CCAX7_61080</name>
</gene>
<keyword evidence="7" id="KW-0472">Membrane</keyword>
<reference evidence="10 11" key="1">
    <citation type="journal article" date="2019" name="Int. J. Syst. Evol. Microbiol.">
        <title>Capsulimonas corticalis gen. nov., sp. nov., an aerobic capsulated bacterium, of a novel bacterial order, Capsulimonadales ord. nov., of the class Armatimonadia of the phylum Armatimonadetes.</title>
        <authorList>
            <person name="Li J."/>
            <person name="Kudo C."/>
            <person name="Tonouchi A."/>
        </authorList>
    </citation>
    <scope>NUCLEOTIDE SEQUENCE [LARGE SCALE GENOMIC DNA]</scope>
    <source>
        <strain evidence="10 11">AX-7</strain>
    </source>
</reference>
<name>A0A402CW61_9BACT</name>
<evidence type="ECO:0000256" key="6">
    <source>
        <dbReference type="ARBA" id="ARBA00023002"/>
    </source>
</evidence>
<dbReference type="Gene3D" id="1.20.1440.130">
    <property type="entry name" value="VKOR domain"/>
    <property type="match status" value="1"/>
</dbReference>
<evidence type="ECO:0000256" key="5">
    <source>
        <dbReference type="ARBA" id="ARBA00022989"/>
    </source>
</evidence>
<evidence type="ECO:0000256" key="1">
    <source>
        <dbReference type="ARBA" id="ARBA00004141"/>
    </source>
</evidence>
<keyword evidence="6" id="KW-0560">Oxidoreductase</keyword>
<evidence type="ECO:0000256" key="7">
    <source>
        <dbReference type="ARBA" id="ARBA00023136"/>
    </source>
</evidence>
<evidence type="ECO:0000313" key="11">
    <source>
        <dbReference type="Proteomes" id="UP000287394"/>
    </source>
</evidence>
<evidence type="ECO:0000256" key="4">
    <source>
        <dbReference type="ARBA" id="ARBA00022719"/>
    </source>
</evidence>